<evidence type="ECO:0000313" key="2">
    <source>
        <dbReference type="EMBL" id="KAK1921738.1"/>
    </source>
</evidence>
<feature type="compositionally biased region" description="Acidic residues" evidence="1">
    <location>
        <begin position="244"/>
        <end position="253"/>
    </location>
</feature>
<name>A0AAD9CWK3_PAPLA</name>
<gene>
    <name evidence="2" type="ORF">DB88DRAFT_542557</name>
</gene>
<feature type="region of interest" description="Disordered" evidence="1">
    <location>
        <begin position="218"/>
        <end position="253"/>
    </location>
</feature>
<sequence>MGKVSTEALSLRQHTVQPADTGHGGEGSQGAEPSGVISWKEDEHFDFLRATATIPQILRQEEVEKYITEQATAMIGRLSTPIYWLPQEWAALQMEKLAAVSEGTKGALHILDAYSTQDPRTVTIQVQSNGLMLKMSFQSGKEEIQGGWVSHMPAKDWWQMQESLSRAVTKEHINQALDDLDAMDSRLRDYSPTLTFSLRAEDGPLQLTITASKMGRKTEVSFPLDSSARSAQDDASQSGKPQDTENDDWEVVT</sequence>
<proteinExistence type="predicted"/>
<keyword evidence="3" id="KW-1185">Reference proteome</keyword>
<comment type="caution">
    <text evidence="2">The sequence shown here is derived from an EMBL/GenBank/DDBJ whole genome shotgun (WGS) entry which is preliminary data.</text>
</comment>
<evidence type="ECO:0000313" key="3">
    <source>
        <dbReference type="Proteomes" id="UP001182556"/>
    </source>
</evidence>
<feature type="compositionally biased region" description="Low complexity" evidence="1">
    <location>
        <begin position="225"/>
        <end position="238"/>
    </location>
</feature>
<organism evidence="2 3">
    <name type="scientific">Papiliotrema laurentii</name>
    <name type="common">Cryptococcus laurentii</name>
    <dbReference type="NCBI Taxonomy" id="5418"/>
    <lineage>
        <taxon>Eukaryota</taxon>
        <taxon>Fungi</taxon>
        <taxon>Dikarya</taxon>
        <taxon>Basidiomycota</taxon>
        <taxon>Agaricomycotina</taxon>
        <taxon>Tremellomycetes</taxon>
        <taxon>Tremellales</taxon>
        <taxon>Rhynchogastremaceae</taxon>
        <taxon>Papiliotrema</taxon>
    </lineage>
</organism>
<evidence type="ECO:0000256" key="1">
    <source>
        <dbReference type="SAM" id="MobiDB-lite"/>
    </source>
</evidence>
<dbReference type="EMBL" id="JAODAN010000010">
    <property type="protein sequence ID" value="KAK1921738.1"/>
    <property type="molecule type" value="Genomic_DNA"/>
</dbReference>
<reference evidence="2" key="1">
    <citation type="submission" date="2023-02" db="EMBL/GenBank/DDBJ databases">
        <title>Identification and recombinant expression of a fungal hydrolase from Papiliotrema laurentii that hydrolyzes apple cutin and clears colloidal polyester polyurethane.</title>
        <authorList>
            <consortium name="DOE Joint Genome Institute"/>
            <person name="Roman V.A."/>
            <person name="Bojanowski C."/>
            <person name="Crable B.R."/>
            <person name="Wagner D.N."/>
            <person name="Hung C.S."/>
            <person name="Nadeau L.J."/>
            <person name="Schratz L."/>
            <person name="Haridas S."/>
            <person name="Pangilinan J."/>
            <person name="Lipzen A."/>
            <person name="Na H."/>
            <person name="Yan M."/>
            <person name="Ng V."/>
            <person name="Grigoriev I.V."/>
            <person name="Spatafora J.W."/>
            <person name="Barlow D."/>
            <person name="Biffinger J."/>
            <person name="Kelley-Loughnane N."/>
            <person name="Varaljay V.A."/>
            <person name="Crookes-Goodson W.J."/>
        </authorList>
    </citation>
    <scope>NUCLEOTIDE SEQUENCE</scope>
    <source>
        <strain evidence="2">5307AH</strain>
    </source>
</reference>
<dbReference type="Proteomes" id="UP001182556">
    <property type="component" value="Unassembled WGS sequence"/>
</dbReference>
<accession>A0AAD9CWK3</accession>
<feature type="region of interest" description="Disordered" evidence="1">
    <location>
        <begin position="1"/>
        <end position="34"/>
    </location>
</feature>
<protein>
    <submittedName>
        <fullName evidence="2">Uncharacterized protein</fullName>
    </submittedName>
</protein>
<dbReference type="AlphaFoldDB" id="A0AAD9CWK3"/>